<organism evidence="5 6">
    <name type="scientific">Neobacillus paridis</name>
    <dbReference type="NCBI Taxonomy" id="2803862"/>
    <lineage>
        <taxon>Bacteria</taxon>
        <taxon>Bacillati</taxon>
        <taxon>Bacillota</taxon>
        <taxon>Bacilli</taxon>
        <taxon>Bacillales</taxon>
        <taxon>Bacillaceae</taxon>
        <taxon>Neobacillus</taxon>
    </lineage>
</organism>
<keyword evidence="6" id="KW-1185">Reference proteome</keyword>
<reference evidence="5 6" key="1">
    <citation type="submission" date="2021-01" db="EMBL/GenBank/DDBJ databases">
        <title>Genome public.</title>
        <authorList>
            <person name="Liu C."/>
            <person name="Sun Q."/>
        </authorList>
    </citation>
    <scope>NUCLEOTIDE SEQUENCE [LARGE SCALE GENOMIC DNA]</scope>
    <source>
        <strain evidence="5 6">YIM B02564</strain>
    </source>
</reference>
<keyword evidence="3" id="KW-0804">Transcription</keyword>
<accession>A0ABS1TNE1</accession>
<dbReference type="PROSITE" id="PS50995">
    <property type="entry name" value="HTH_MARR_2"/>
    <property type="match status" value="1"/>
</dbReference>
<dbReference type="InterPro" id="IPR036390">
    <property type="entry name" value="WH_DNA-bd_sf"/>
</dbReference>
<dbReference type="EMBL" id="JAESWB010000168">
    <property type="protein sequence ID" value="MBL4952850.1"/>
    <property type="molecule type" value="Genomic_DNA"/>
</dbReference>
<dbReference type="SMART" id="SM00347">
    <property type="entry name" value="HTH_MARR"/>
    <property type="match status" value="1"/>
</dbReference>
<comment type="caution">
    <text evidence="5">The sequence shown here is derived from an EMBL/GenBank/DDBJ whole genome shotgun (WGS) entry which is preliminary data.</text>
</comment>
<proteinExistence type="predicted"/>
<dbReference type="PRINTS" id="PR00598">
    <property type="entry name" value="HTHMARR"/>
</dbReference>
<dbReference type="Proteomes" id="UP000623967">
    <property type="component" value="Unassembled WGS sequence"/>
</dbReference>
<evidence type="ECO:0000256" key="2">
    <source>
        <dbReference type="ARBA" id="ARBA00023125"/>
    </source>
</evidence>
<gene>
    <name evidence="5" type="ORF">JK635_11570</name>
</gene>
<dbReference type="PANTHER" id="PTHR42756:SF1">
    <property type="entry name" value="TRANSCRIPTIONAL REPRESSOR OF EMRAB OPERON"/>
    <property type="match status" value="1"/>
</dbReference>
<dbReference type="PANTHER" id="PTHR42756">
    <property type="entry name" value="TRANSCRIPTIONAL REGULATOR, MARR"/>
    <property type="match status" value="1"/>
</dbReference>
<protein>
    <submittedName>
        <fullName evidence="5">MarR family transcriptional regulator</fullName>
    </submittedName>
</protein>
<dbReference type="Pfam" id="PF01047">
    <property type="entry name" value="MarR"/>
    <property type="match status" value="1"/>
</dbReference>
<dbReference type="SUPFAM" id="SSF46785">
    <property type="entry name" value="Winged helix' DNA-binding domain"/>
    <property type="match status" value="1"/>
</dbReference>
<dbReference type="Gene3D" id="1.10.10.10">
    <property type="entry name" value="Winged helix-like DNA-binding domain superfamily/Winged helix DNA-binding domain"/>
    <property type="match status" value="1"/>
</dbReference>
<keyword evidence="2" id="KW-0238">DNA-binding</keyword>
<dbReference type="InterPro" id="IPR000835">
    <property type="entry name" value="HTH_MarR-typ"/>
</dbReference>
<feature type="domain" description="HTH marR-type" evidence="4">
    <location>
        <begin position="8"/>
        <end position="147"/>
    </location>
</feature>
<dbReference type="CDD" id="cd00090">
    <property type="entry name" value="HTH_ARSR"/>
    <property type="match status" value="1"/>
</dbReference>
<dbReference type="InterPro" id="IPR011991">
    <property type="entry name" value="ArsR-like_HTH"/>
</dbReference>
<evidence type="ECO:0000256" key="1">
    <source>
        <dbReference type="ARBA" id="ARBA00023015"/>
    </source>
</evidence>
<evidence type="ECO:0000259" key="4">
    <source>
        <dbReference type="PROSITE" id="PS50995"/>
    </source>
</evidence>
<sequence>MVVNKNLQDSLIQELINRYVTISFQVHKKAESLIKEQIGNDLTNDQHYILRYIDQSESCTPTELADVFEVNKSAITAIVNRMADKGLIERTRDLNDRRVVYLTLTPEGKELYQKAQEKIHLLVESIITQFEEPEIKAFINTYEKLAKVLNNKKKEELGE</sequence>
<keyword evidence="1" id="KW-0805">Transcription regulation</keyword>
<evidence type="ECO:0000313" key="5">
    <source>
        <dbReference type="EMBL" id="MBL4952850.1"/>
    </source>
</evidence>
<dbReference type="InterPro" id="IPR036388">
    <property type="entry name" value="WH-like_DNA-bd_sf"/>
</dbReference>
<evidence type="ECO:0000256" key="3">
    <source>
        <dbReference type="ARBA" id="ARBA00023163"/>
    </source>
</evidence>
<name>A0ABS1TNE1_9BACI</name>
<evidence type="ECO:0000313" key="6">
    <source>
        <dbReference type="Proteomes" id="UP000623967"/>
    </source>
</evidence>